<sequence length="478" mass="51668">MNRLLTFRIIAAAIILSFISCSKDSDDPVPQEIEITVSTSDFSITMDENPTNGQIIGSVQGSTNDGAVAFSITEQTPSGAFSIDSASGELKVANETLFDFETNPTITGIVNVANGAVSENASVEITLNDLVEENVYEGDVILKTQEEVNDFGANQYTQINGLLLIGHPEENGTTDIIDLSPLHSIKIVNNSLQIKNNTILTSTVGLNVNFILGQIAILNNPSLESIKGFESINSTLGIFLSNNQVLTDVSGLSQITHIELNFSIISCPSLPDIDWLQNLSEIGNGIKLIGLNSIRNINALSNLRNFTDAYGSIYIANNTSLENLDGLQNFSDDITFLDIIGNTALQNIQGLENIGVFQELKIKNNESLQSLNGLGAITAVNNRIEIRNNNSLIDLQGLNNLERASNSFLIQDNESLTSLNGLDGIESFTLIRCYNNTVLSDFCALRSALILNSNFGFSAENNAYNPTKQDIIDGNCSL</sequence>
<proteinExistence type="predicted"/>
<feature type="chain" id="PRO_5040912503" evidence="4">
    <location>
        <begin position="23"/>
        <end position="478"/>
    </location>
</feature>
<evidence type="ECO:0000256" key="4">
    <source>
        <dbReference type="SAM" id="SignalP"/>
    </source>
</evidence>
<dbReference type="GO" id="GO:0030313">
    <property type="term" value="C:cell envelope"/>
    <property type="evidence" value="ECO:0007669"/>
    <property type="project" value="UniProtKB-SubCell"/>
</dbReference>
<dbReference type="CDD" id="cd11304">
    <property type="entry name" value="Cadherin_repeat"/>
    <property type="match status" value="1"/>
</dbReference>
<dbReference type="PROSITE" id="PS51257">
    <property type="entry name" value="PROKAR_LIPOPROTEIN"/>
    <property type="match status" value="1"/>
</dbReference>
<evidence type="ECO:0000313" key="6">
    <source>
        <dbReference type="Proteomes" id="UP001139461"/>
    </source>
</evidence>
<dbReference type="RefSeq" id="WP_237603846.1">
    <property type="nucleotide sequence ID" value="NZ_JAIRBA010000031.1"/>
</dbReference>
<comment type="caution">
    <text evidence="5">The sequence shown here is derived from an EMBL/GenBank/DDBJ whole genome shotgun (WGS) entry which is preliminary data.</text>
</comment>
<keyword evidence="6" id="KW-1185">Reference proteome</keyword>
<comment type="subcellular location">
    <subcellularLocation>
        <location evidence="1">Cell envelope</location>
    </subcellularLocation>
</comment>
<dbReference type="GO" id="GO:0005509">
    <property type="term" value="F:calcium ion binding"/>
    <property type="evidence" value="ECO:0007669"/>
    <property type="project" value="InterPro"/>
</dbReference>
<protein>
    <submittedName>
        <fullName evidence="5">Cadherin repeat domain-containing protein</fullName>
    </submittedName>
</protein>
<organism evidence="5 6">
    <name type="scientific">Aequorivita vitellina</name>
    <dbReference type="NCBI Taxonomy" id="2874475"/>
    <lineage>
        <taxon>Bacteria</taxon>
        <taxon>Pseudomonadati</taxon>
        <taxon>Bacteroidota</taxon>
        <taxon>Flavobacteriia</taxon>
        <taxon>Flavobacteriales</taxon>
        <taxon>Flavobacteriaceae</taxon>
        <taxon>Aequorivita</taxon>
    </lineage>
</organism>
<evidence type="ECO:0000313" key="5">
    <source>
        <dbReference type="EMBL" id="MCG2420063.1"/>
    </source>
</evidence>
<dbReference type="PANTHER" id="PTHR31018">
    <property type="entry name" value="SPORULATION-SPECIFIC PROTEIN-RELATED"/>
    <property type="match status" value="1"/>
</dbReference>
<keyword evidence="2 4" id="KW-0732">Signal</keyword>
<dbReference type="GO" id="GO:0016020">
    <property type="term" value="C:membrane"/>
    <property type="evidence" value="ECO:0007669"/>
    <property type="project" value="InterPro"/>
</dbReference>
<evidence type="ECO:0000256" key="3">
    <source>
        <dbReference type="ARBA" id="ARBA00023180"/>
    </source>
</evidence>
<reference evidence="5" key="1">
    <citation type="submission" date="2021-09" db="EMBL/GenBank/DDBJ databases">
        <title>Genome of Aequorivita sp. strain F47161.</title>
        <authorList>
            <person name="Wang Y."/>
        </authorList>
    </citation>
    <scope>NUCLEOTIDE SEQUENCE</scope>
    <source>
        <strain evidence="5">F47161</strain>
    </source>
</reference>
<dbReference type="Proteomes" id="UP001139461">
    <property type="component" value="Unassembled WGS sequence"/>
</dbReference>
<keyword evidence="3" id="KW-0325">Glycoprotein</keyword>
<evidence type="ECO:0000256" key="2">
    <source>
        <dbReference type="ARBA" id="ARBA00022729"/>
    </source>
</evidence>
<dbReference type="PANTHER" id="PTHR31018:SF3">
    <property type="entry name" value="RECEPTOR PROTEIN-TYROSINE KINASE"/>
    <property type="match status" value="1"/>
</dbReference>
<dbReference type="InterPro" id="IPR051648">
    <property type="entry name" value="CWI-Assembly_Regulator"/>
</dbReference>
<accession>A0A9X1U3Z7</accession>
<dbReference type="SUPFAM" id="SSF52058">
    <property type="entry name" value="L domain-like"/>
    <property type="match status" value="2"/>
</dbReference>
<dbReference type="InterPro" id="IPR015919">
    <property type="entry name" value="Cadherin-like_sf"/>
</dbReference>
<gene>
    <name evidence="5" type="ORF">K8089_13620</name>
</gene>
<dbReference type="Gene3D" id="2.60.40.60">
    <property type="entry name" value="Cadherins"/>
    <property type="match status" value="1"/>
</dbReference>
<feature type="signal peptide" evidence="4">
    <location>
        <begin position="1"/>
        <end position="22"/>
    </location>
</feature>
<dbReference type="EMBL" id="JAIRBA010000031">
    <property type="protein sequence ID" value="MCG2420063.1"/>
    <property type="molecule type" value="Genomic_DNA"/>
</dbReference>
<name>A0A9X1U3Z7_9FLAO</name>
<dbReference type="AlphaFoldDB" id="A0A9X1U3Z7"/>
<evidence type="ECO:0000256" key="1">
    <source>
        <dbReference type="ARBA" id="ARBA00004196"/>
    </source>
</evidence>
<dbReference type="SUPFAM" id="SSF49313">
    <property type="entry name" value="Cadherin-like"/>
    <property type="match status" value="1"/>
</dbReference>